<comment type="similarity">
    <text evidence="1">Belongs to the histone deacetylase family.</text>
</comment>
<dbReference type="InterPro" id="IPR037138">
    <property type="entry name" value="His_deacetylse_dom_sf"/>
</dbReference>
<evidence type="ECO:0000313" key="4">
    <source>
        <dbReference type="Proteomes" id="UP000034681"/>
    </source>
</evidence>
<dbReference type="PANTHER" id="PTHR10625">
    <property type="entry name" value="HISTONE DEACETYLASE HDAC1-RELATED"/>
    <property type="match status" value="1"/>
</dbReference>
<dbReference type="AlphaFoldDB" id="A0A0M2Q279"/>
<evidence type="ECO:0000256" key="1">
    <source>
        <dbReference type="ARBA" id="ARBA00005947"/>
    </source>
</evidence>
<organism evidence="3 4">
    <name type="scientific">Prochlorothrix hollandica PCC 9006 = CALU 1027</name>
    <dbReference type="NCBI Taxonomy" id="317619"/>
    <lineage>
        <taxon>Bacteria</taxon>
        <taxon>Bacillati</taxon>
        <taxon>Cyanobacteriota</taxon>
        <taxon>Cyanophyceae</taxon>
        <taxon>Prochlorotrichales</taxon>
        <taxon>Prochlorotrichaceae</taxon>
        <taxon>Prochlorothrix</taxon>
    </lineage>
</organism>
<dbReference type="EMBL" id="AJTX02000002">
    <property type="protein sequence ID" value="KKJ01084.1"/>
    <property type="molecule type" value="Genomic_DNA"/>
</dbReference>
<dbReference type="eggNOG" id="COG0123">
    <property type="taxonomic scope" value="Bacteria"/>
</dbReference>
<gene>
    <name evidence="3" type="ORF">PROH_01385</name>
</gene>
<reference evidence="3" key="1">
    <citation type="submission" date="2012-04" db="EMBL/GenBank/DDBJ databases">
        <authorList>
            <person name="Borisov I.G."/>
            <person name="Ivanikova N.V."/>
            <person name="Pinevich A.V."/>
        </authorList>
    </citation>
    <scope>NUCLEOTIDE SEQUENCE [LARGE SCALE GENOMIC DNA]</scope>
    <source>
        <strain evidence="3">CALU 1027</strain>
    </source>
</reference>
<dbReference type="OrthoDB" id="9808367at2"/>
<dbReference type="Gene3D" id="3.40.800.20">
    <property type="entry name" value="Histone deacetylase domain"/>
    <property type="match status" value="1"/>
</dbReference>
<dbReference type="Pfam" id="PF00850">
    <property type="entry name" value="Hist_deacetyl"/>
    <property type="match status" value="1"/>
</dbReference>
<dbReference type="GO" id="GO:0004407">
    <property type="term" value="F:histone deacetylase activity"/>
    <property type="evidence" value="ECO:0007669"/>
    <property type="project" value="TreeGrafter"/>
</dbReference>
<sequence length="306" mass="33138">MLPIFYSDQFLDHDTGSYHPENPGRLTAIVQALNAAPWADRLDWRSPTEPRDRSPLDLICQYHNPAYVEAVAALAQQGGGHIDQDTVVSAQSYAVALLAVNAWVDGVNAVLQRQGPAFVLARPPGHHAMPDYGMGFCIFANAALAAYHALEQPGVNRVAIIDWDVHHGNGTQAMVAPDPRIVYGSLHQFPFYPGTGAATEQGYHGNVLNIPLAPGTTLREYQPQFEQRIIPFVRQFEPDLLIVSAGYDATQADHLAQLSLQPADFGILTQACLGLTPKVLFGLEGGYDYGAIAAAVMATLEPCLSR</sequence>
<evidence type="ECO:0000259" key="2">
    <source>
        <dbReference type="Pfam" id="PF00850"/>
    </source>
</evidence>
<dbReference type="SUPFAM" id="SSF52768">
    <property type="entry name" value="Arginase/deacetylase"/>
    <property type="match status" value="1"/>
</dbReference>
<dbReference type="PANTHER" id="PTHR10625:SF10">
    <property type="entry name" value="HISTONE DEACETYLASE HDAC1"/>
    <property type="match status" value="1"/>
</dbReference>
<dbReference type="GO" id="GO:0040029">
    <property type="term" value="P:epigenetic regulation of gene expression"/>
    <property type="evidence" value="ECO:0007669"/>
    <property type="project" value="TreeGrafter"/>
</dbReference>
<dbReference type="InterPro" id="IPR000286">
    <property type="entry name" value="HDACs"/>
</dbReference>
<dbReference type="Proteomes" id="UP000034681">
    <property type="component" value="Unassembled WGS sequence"/>
</dbReference>
<protein>
    <recommendedName>
        <fullName evidence="2">Histone deacetylase domain-containing protein</fullName>
    </recommendedName>
</protein>
<evidence type="ECO:0000313" key="3">
    <source>
        <dbReference type="EMBL" id="KKJ01084.1"/>
    </source>
</evidence>
<proteinExistence type="inferred from homology"/>
<feature type="domain" description="Histone deacetylase" evidence="2">
    <location>
        <begin position="19"/>
        <end position="300"/>
    </location>
</feature>
<name>A0A0M2Q279_PROHO</name>
<dbReference type="RefSeq" id="WP_017713646.1">
    <property type="nucleotide sequence ID" value="NZ_KB235941.1"/>
</dbReference>
<dbReference type="PRINTS" id="PR01270">
    <property type="entry name" value="HDASUPER"/>
</dbReference>
<dbReference type="STRING" id="317619.GCA_000332315_03448"/>
<keyword evidence="4" id="KW-1185">Reference proteome</keyword>
<dbReference type="InterPro" id="IPR023696">
    <property type="entry name" value="Ureohydrolase_dom_sf"/>
</dbReference>
<dbReference type="CDD" id="cd09992">
    <property type="entry name" value="HDAC_classII"/>
    <property type="match status" value="1"/>
</dbReference>
<accession>A0A0M2Q279</accession>
<comment type="caution">
    <text evidence="3">The sequence shown here is derived from an EMBL/GenBank/DDBJ whole genome shotgun (WGS) entry which is preliminary data.</text>
</comment>
<dbReference type="InterPro" id="IPR023801">
    <property type="entry name" value="His_deacetylse_dom"/>
</dbReference>